<sequence length="99" mass="10777">MKGEKTSFMPPNAVPSLSRPTVLAAAKATAASWQNHKGNKRRDLHQPLKRVHVCMARRASINRQAGALTTIPAHVAGIDEEMEPSIQQAKAKIAQCQNI</sequence>
<dbReference type="AlphaFoldDB" id="A0AAW0RV10"/>
<comment type="caution">
    <text evidence="1">The sequence shown here is derived from an EMBL/GenBank/DDBJ whole genome shotgun (WGS) entry which is preliminary data.</text>
</comment>
<dbReference type="Proteomes" id="UP001397290">
    <property type="component" value="Unassembled WGS sequence"/>
</dbReference>
<accession>A0AAW0RV10</accession>
<keyword evidence="2" id="KW-1185">Reference proteome</keyword>
<evidence type="ECO:0000313" key="2">
    <source>
        <dbReference type="Proteomes" id="UP001397290"/>
    </source>
</evidence>
<reference evidence="1 2" key="1">
    <citation type="submission" date="2020-02" db="EMBL/GenBank/DDBJ databases">
        <title>Comparative genomics of the hypocrealean fungal genus Beauvera.</title>
        <authorList>
            <person name="Showalter D.N."/>
            <person name="Bushley K.E."/>
            <person name="Rehner S.A."/>
        </authorList>
    </citation>
    <scope>NUCLEOTIDE SEQUENCE [LARGE SCALE GENOMIC DNA]</scope>
    <source>
        <strain evidence="1 2">ARSEF4384</strain>
    </source>
</reference>
<protein>
    <submittedName>
        <fullName evidence="1">Uncharacterized protein</fullName>
    </submittedName>
</protein>
<evidence type="ECO:0000313" key="1">
    <source>
        <dbReference type="EMBL" id="KAK8145714.1"/>
    </source>
</evidence>
<gene>
    <name evidence="1" type="ORF">G3M48_004099</name>
</gene>
<dbReference type="EMBL" id="JAAHCF010000266">
    <property type="protein sequence ID" value="KAK8145714.1"/>
    <property type="molecule type" value="Genomic_DNA"/>
</dbReference>
<proteinExistence type="predicted"/>
<name>A0AAW0RV10_9HYPO</name>
<organism evidence="1 2">
    <name type="scientific">Beauveria asiatica</name>
    <dbReference type="NCBI Taxonomy" id="1069075"/>
    <lineage>
        <taxon>Eukaryota</taxon>
        <taxon>Fungi</taxon>
        <taxon>Dikarya</taxon>
        <taxon>Ascomycota</taxon>
        <taxon>Pezizomycotina</taxon>
        <taxon>Sordariomycetes</taxon>
        <taxon>Hypocreomycetidae</taxon>
        <taxon>Hypocreales</taxon>
        <taxon>Cordycipitaceae</taxon>
        <taxon>Beauveria</taxon>
    </lineage>
</organism>